<evidence type="ECO:0000313" key="2">
    <source>
        <dbReference type="EMBL" id="RRD61418.1"/>
    </source>
</evidence>
<gene>
    <name evidence="2" type="ORF">EII40_06085</name>
</gene>
<comment type="caution">
    <text evidence="2">The sequence shown here is derived from an EMBL/GenBank/DDBJ whole genome shotgun (WGS) entry which is preliminary data.</text>
</comment>
<evidence type="ECO:0000313" key="3">
    <source>
        <dbReference type="Proteomes" id="UP000278609"/>
    </source>
</evidence>
<dbReference type="Proteomes" id="UP000278609">
    <property type="component" value="Unassembled WGS sequence"/>
</dbReference>
<feature type="domain" description="6-hydroxymethylpterin diphosphokinase MptE-like" evidence="1">
    <location>
        <begin position="30"/>
        <end position="202"/>
    </location>
</feature>
<protein>
    <submittedName>
        <fullName evidence="2">DUF115 domain-containing protein</fullName>
    </submittedName>
</protein>
<dbReference type="Pfam" id="PF01973">
    <property type="entry name" value="MptE-like"/>
    <property type="match status" value="1"/>
</dbReference>
<dbReference type="Gene3D" id="3.90.1480.10">
    <property type="entry name" value="Alpha-2,3-sialyltransferase"/>
    <property type="match status" value="1"/>
</dbReference>
<dbReference type="AlphaFoldDB" id="A0A3P1XTY9"/>
<evidence type="ECO:0000259" key="1">
    <source>
        <dbReference type="Pfam" id="PF01973"/>
    </source>
</evidence>
<reference evidence="2 3" key="1">
    <citation type="submission" date="2018-11" db="EMBL/GenBank/DDBJ databases">
        <title>Genomes From Bacteria Associated with the Canine Oral Cavity: a Test Case for Automated Genome-Based Taxonomic Assignment.</title>
        <authorList>
            <person name="Coil D.A."/>
            <person name="Jospin G."/>
            <person name="Darling A.E."/>
            <person name="Wallis C."/>
            <person name="Davis I.J."/>
            <person name="Harris S."/>
            <person name="Eisen J.A."/>
            <person name="Holcombe L.J."/>
            <person name="O'Flynn C."/>
        </authorList>
    </citation>
    <scope>NUCLEOTIDE SEQUENCE [LARGE SCALE GENOMIC DNA]</scope>
    <source>
        <strain evidence="2 3">OH2617_COT-023</strain>
    </source>
</reference>
<dbReference type="InterPro" id="IPR002826">
    <property type="entry name" value="MptE-like"/>
</dbReference>
<dbReference type="OrthoDB" id="5328262at2"/>
<dbReference type="EMBL" id="RQYS01000022">
    <property type="protein sequence ID" value="RRD61418.1"/>
    <property type="molecule type" value="Genomic_DNA"/>
</dbReference>
<name>A0A3P1XTY9_TANFO</name>
<sequence length="286" mass="34090">MYDKRIQWLYTMIDTFLSVIRVLFQSQFRKTDTFIKKHKKCIVMGNGPSLIETLERIQDGFSNYDLIAVNHMAMTVQYERIKPSVYVLCDPAFWFAIGYEVPGEKARVMYQSMIEKTTWPLQVYIPNEAKKTNLRSLLEKNKNISLHFYNKTKFEGFKKVSHWIYKKQWGIPRAQNVLVAALMLSIHSQYKEIFLAGADNDWIRNLWVDEKNRLRLNDIHYYKEEKNITERILPILLHEQCLSLYFVFKGYMDIKLYAEKRSTCIYNMNKRSFIDAFEKTECSSIC</sequence>
<organism evidence="2 3">
    <name type="scientific">Tannerella forsythia</name>
    <name type="common">Bacteroides forsythus</name>
    <dbReference type="NCBI Taxonomy" id="28112"/>
    <lineage>
        <taxon>Bacteria</taxon>
        <taxon>Pseudomonadati</taxon>
        <taxon>Bacteroidota</taxon>
        <taxon>Bacteroidia</taxon>
        <taxon>Bacteroidales</taxon>
        <taxon>Tannerellaceae</taxon>
        <taxon>Tannerella</taxon>
    </lineage>
</organism>
<accession>A0A3P1XTY9</accession>
<proteinExistence type="predicted"/>